<keyword evidence="2" id="KW-1185">Reference proteome</keyword>
<evidence type="ECO:0000313" key="1">
    <source>
        <dbReference type="EMBL" id="KYO45852.1"/>
    </source>
</evidence>
<protein>
    <submittedName>
        <fullName evidence="1">Uncharacterized protein</fullName>
    </submittedName>
</protein>
<organism evidence="1 2">
    <name type="scientific">Alligator mississippiensis</name>
    <name type="common">American alligator</name>
    <dbReference type="NCBI Taxonomy" id="8496"/>
    <lineage>
        <taxon>Eukaryota</taxon>
        <taxon>Metazoa</taxon>
        <taxon>Chordata</taxon>
        <taxon>Craniata</taxon>
        <taxon>Vertebrata</taxon>
        <taxon>Euteleostomi</taxon>
        <taxon>Archelosauria</taxon>
        <taxon>Archosauria</taxon>
        <taxon>Crocodylia</taxon>
        <taxon>Alligatoridae</taxon>
        <taxon>Alligatorinae</taxon>
        <taxon>Alligator</taxon>
    </lineage>
</organism>
<gene>
    <name evidence="1" type="ORF">Y1Q_0021487</name>
</gene>
<name>A0A151P9Z4_ALLMI</name>
<reference evidence="1 2" key="1">
    <citation type="journal article" date="2012" name="Genome Biol.">
        <title>Sequencing three crocodilian genomes to illuminate the evolution of archosaurs and amniotes.</title>
        <authorList>
            <person name="St John J.A."/>
            <person name="Braun E.L."/>
            <person name="Isberg S.R."/>
            <person name="Miles L.G."/>
            <person name="Chong A.Y."/>
            <person name="Gongora J."/>
            <person name="Dalzell P."/>
            <person name="Moran C."/>
            <person name="Bed'hom B."/>
            <person name="Abzhanov A."/>
            <person name="Burgess S.C."/>
            <person name="Cooksey A.M."/>
            <person name="Castoe T.A."/>
            <person name="Crawford N.G."/>
            <person name="Densmore L.D."/>
            <person name="Drew J.C."/>
            <person name="Edwards S.V."/>
            <person name="Faircloth B.C."/>
            <person name="Fujita M.K."/>
            <person name="Greenwold M.J."/>
            <person name="Hoffmann F.G."/>
            <person name="Howard J.M."/>
            <person name="Iguchi T."/>
            <person name="Janes D.E."/>
            <person name="Khan S.Y."/>
            <person name="Kohno S."/>
            <person name="de Koning A.J."/>
            <person name="Lance S.L."/>
            <person name="McCarthy F.M."/>
            <person name="McCormack J.E."/>
            <person name="Merchant M.E."/>
            <person name="Peterson D.G."/>
            <person name="Pollock D.D."/>
            <person name="Pourmand N."/>
            <person name="Raney B.J."/>
            <person name="Roessler K.A."/>
            <person name="Sanford J.R."/>
            <person name="Sawyer R.H."/>
            <person name="Schmidt C.J."/>
            <person name="Triplett E.W."/>
            <person name="Tuberville T.D."/>
            <person name="Venegas-Anaya M."/>
            <person name="Howard J.T."/>
            <person name="Jarvis E.D."/>
            <person name="Guillette L.J.Jr."/>
            <person name="Glenn T.C."/>
            <person name="Green R.E."/>
            <person name="Ray D.A."/>
        </authorList>
    </citation>
    <scope>NUCLEOTIDE SEQUENCE [LARGE SCALE GENOMIC DNA]</scope>
    <source>
        <strain evidence="1">KSC_2009_1</strain>
    </source>
</reference>
<sequence length="69" mass="8051">MEYMGWFWLLHDMELSVELAVLWQQVSPREVLGDLDRDFLLNKPHNNVKGIAGKRVEVGLAKRYRVADP</sequence>
<accession>A0A151P9Z4</accession>
<dbReference type="AlphaFoldDB" id="A0A151P9Z4"/>
<comment type="caution">
    <text evidence="1">The sequence shown here is derived from an EMBL/GenBank/DDBJ whole genome shotgun (WGS) entry which is preliminary data.</text>
</comment>
<evidence type="ECO:0000313" key="2">
    <source>
        <dbReference type="Proteomes" id="UP000050525"/>
    </source>
</evidence>
<proteinExistence type="predicted"/>
<dbReference type="Proteomes" id="UP000050525">
    <property type="component" value="Unassembled WGS sequence"/>
</dbReference>
<dbReference type="EMBL" id="AKHW03000533">
    <property type="protein sequence ID" value="KYO45852.1"/>
    <property type="molecule type" value="Genomic_DNA"/>
</dbReference>